<feature type="non-terminal residue" evidence="7">
    <location>
        <position position="1424"/>
    </location>
</feature>
<feature type="region of interest" description="Disordered" evidence="6">
    <location>
        <begin position="306"/>
        <end position="401"/>
    </location>
</feature>
<feature type="region of interest" description="Disordered" evidence="6">
    <location>
        <begin position="465"/>
        <end position="748"/>
    </location>
</feature>
<feature type="region of interest" description="Disordered" evidence="6">
    <location>
        <begin position="1"/>
        <end position="136"/>
    </location>
</feature>
<feature type="compositionally biased region" description="Polar residues" evidence="6">
    <location>
        <begin position="930"/>
        <end position="943"/>
    </location>
</feature>
<feature type="compositionally biased region" description="Acidic residues" evidence="6">
    <location>
        <begin position="949"/>
        <end position="963"/>
    </location>
</feature>
<dbReference type="EMBL" id="JAGFMF010012119">
    <property type="protein sequence ID" value="KAG8507208.1"/>
    <property type="molecule type" value="Genomic_DNA"/>
</dbReference>
<feature type="compositionally biased region" description="Basic and acidic residues" evidence="6">
    <location>
        <begin position="823"/>
        <end position="844"/>
    </location>
</feature>
<feature type="compositionally biased region" description="Basic and acidic residues" evidence="6">
    <location>
        <begin position="519"/>
        <end position="531"/>
    </location>
</feature>
<feature type="compositionally biased region" description="Polar residues" evidence="6">
    <location>
        <begin position="704"/>
        <end position="717"/>
    </location>
</feature>
<dbReference type="GO" id="GO:0015630">
    <property type="term" value="C:microtubule cytoskeleton"/>
    <property type="evidence" value="ECO:0007669"/>
    <property type="project" value="InterPro"/>
</dbReference>
<comment type="similarity">
    <text evidence="2">Belongs to the MAP7 family.</text>
</comment>
<gene>
    <name evidence="7" type="ORF">J0S82_020125</name>
</gene>
<dbReference type="PANTHER" id="PTHR15073:SF5">
    <property type="entry name" value="MAP7 DOMAIN-CONTAINING PROTEIN 3"/>
    <property type="match status" value="1"/>
</dbReference>
<feature type="compositionally biased region" description="Low complexity" evidence="6">
    <location>
        <begin position="483"/>
        <end position="496"/>
    </location>
</feature>
<feature type="compositionally biased region" description="Polar residues" evidence="6">
    <location>
        <begin position="34"/>
        <end position="43"/>
    </location>
</feature>
<dbReference type="GO" id="GO:0000226">
    <property type="term" value="P:microtubule cytoskeleton organization"/>
    <property type="evidence" value="ECO:0007669"/>
    <property type="project" value="InterPro"/>
</dbReference>
<feature type="compositionally biased region" description="Basic and acidic residues" evidence="6">
    <location>
        <begin position="853"/>
        <end position="929"/>
    </location>
</feature>
<feature type="compositionally biased region" description="Polar residues" evidence="6">
    <location>
        <begin position="342"/>
        <end position="359"/>
    </location>
</feature>
<dbReference type="OrthoDB" id="9950536at2759"/>
<dbReference type="InterPro" id="IPR051483">
    <property type="entry name" value="MAP7_domain-containing"/>
</dbReference>
<feature type="region of interest" description="Disordered" evidence="6">
    <location>
        <begin position="823"/>
        <end position="970"/>
    </location>
</feature>
<dbReference type="Pfam" id="PF05672">
    <property type="entry name" value="MAP7"/>
    <property type="match status" value="1"/>
</dbReference>
<evidence type="ECO:0000256" key="3">
    <source>
        <dbReference type="ARBA" id="ARBA00022490"/>
    </source>
</evidence>
<proteinExistence type="inferred from homology"/>
<feature type="compositionally biased region" description="Low complexity" evidence="6">
    <location>
        <begin position="1057"/>
        <end position="1067"/>
    </location>
</feature>
<evidence type="ECO:0000256" key="2">
    <source>
        <dbReference type="ARBA" id="ARBA00007525"/>
    </source>
</evidence>
<feature type="compositionally biased region" description="Polar residues" evidence="6">
    <location>
        <begin position="315"/>
        <end position="324"/>
    </location>
</feature>
<evidence type="ECO:0000256" key="4">
    <source>
        <dbReference type="ARBA" id="ARBA00023054"/>
    </source>
</evidence>
<evidence type="ECO:0000256" key="5">
    <source>
        <dbReference type="ARBA" id="ARBA00023212"/>
    </source>
</evidence>
<keyword evidence="8" id="KW-1185">Reference proteome</keyword>
<reference evidence="7" key="1">
    <citation type="journal article" date="2021" name="Evol. Appl.">
        <title>The genome of the Pyrenean desman and the effects of bottlenecks and inbreeding on the genomic landscape of an endangered species.</title>
        <authorList>
            <person name="Escoda L."/>
            <person name="Castresana J."/>
        </authorList>
    </citation>
    <scope>NUCLEOTIDE SEQUENCE</scope>
    <source>
        <strain evidence="7">IBE-C5619</strain>
    </source>
</reference>
<name>A0A8J5ZTL4_GALPY</name>
<evidence type="ECO:0000256" key="6">
    <source>
        <dbReference type="SAM" id="MobiDB-lite"/>
    </source>
</evidence>
<organism evidence="7 8">
    <name type="scientific">Galemys pyrenaicus</name>
    <name type="common">Iberian desman</name>
    <name type="synonym">Pyrenean desman</name>
    <dbReference type="NCBI Taxonomy" id="202257"/>
    <lineage>
        <taxon>Eukaryota</taxon>
        <taxon>Metazoa</taxon>
        <taxon>Chordata</taxon>
        <taxon>Craniata</taxon>
        <taxon>Vertebrata</taxon>
        <taxon>Euteleostomi</taxon>
        <taxon>Mammalia</taxon>
        <taxon>Eutheria</taxon>
        <taxon>Laurasiatheria</taxon>
        <taxon>Eulipotyphla</taxon>
        <taxon>Talpidae</taxon>
        <taxon>Galemys</taxon>
    </lineage>
</organism>
<dbReference type="InterPro" id="IPR008604">
    <property type="entry name" value="MAP7_fam"/>
</dbReference>
<feature type="compositionally biased region" description="Low complexity" evidence="6">
    <location>
        <begin position="96"/>
        <end position="106"/>
    </location>
</feature>
<accession>A0A8J5ZTL4</accession>
<evidence type="ECO:0000313" key="8">
    <source>
        <dbReference type="Proteomes" id="UP000700334"/>
    </source>
</evidence>
<feature type="compositionally biased region" description="Basic and acidic residues" evidence="6">
    <location>
        <begin position="663"/>
        <end position="692"/>
    </location>
</feature>
<protein>
    <submittedName>
        <fullName evidence="7">MAP7 domain-containing protein 3</fullName>
    </submittedName>
</protein>
<sequence>ATEMRGHNAGRALIGWPPGDCEASSERGRRWLQTAATAAQSGRVSRERRAALPKSRVRRGRGGTSGPAPPRPRGRRPGAPQERRPRRRSLRTWVPDSAAAGASAARKMADRAGSASSLRGMRERMGDGGGRPRTRGNLHAVAWDVRALGQTPGVRGAPPQAFPTIAAPASRSLPLTSLRDRPGPDALGGGAVGGGGGALAAVHAHVIDGSVLRNDIKQKLAKERREEKRRQQDANKEIQLLEKERKAKILYEKQMEEKQRKLKEQKEKDEQRRISAEEKRKQKLEEEREKFKAVLCRTLERSNRVDHRQKRWSWEGSTPLNSESKAGDKHPVSTEKLGQEASRLQKQMPLSSVGLQNSTAKKKTDKTRSSSLSRRYHKRNSSSEVEQVEEKPPGYHRYTNARESTLISRLLVPTKSSVARSKSVASLSAPGKDVPVTPTTFIQYVNVPLRTHSSDELKAAVGLCKPTTSVPPKEKLEPPPEVSPEASAEASVESPSKAGAEAIPPASEGAPLKASSKTPRVDVEALPERYKTVPPDVSCNVPSKENVEEPSASLATSSKASMEAFPRGNMEELPGVSLEGLPGSEETSPEASVDPSPEVSIDSSPEVSVDPSPEVSIDSSPDVSVDPSPEVSLDSSPEVSVEASSEASPDSSPKASTSSSPKTSEEALLRERVKVYSEARVDVSPEKSELDKQASTPVVKRRPSSSIPCYKWSSSQVGWRPPSPVSPKQIQKNRSSSPSPGVSRQSPPASLCYKVIPVQHTLFPPNVLGATRKKRETVSKPPKRCESVDLKKMSCEEFGFKSTPGTLNAEEATKILAEKRRLAREQKEKEEKLQEVDGRQEKLVIKPAGEDQEASKFDEGQQPKETKTSDHDQDEQRGQHQKGDTKIRAQEEADKRQKEHERIMLQNLKERLERKKRIEEIMKRTRKTDWNASKSVETSSKNTYKVDKADEEDEADDEDESGSEDSLGLHSSAYVNSMHLSTKPKVHFKNARKKAPKLVFLDATSSQVNKETQAFLNGDVRMKQKSVKDPVAQAKGSRASTKRKTNRTAKSKKGNKASKALGSSKSSHSQAQDWVYDPFVDIASETEPYVSSFPPYNQKHYLEGSTLFHQREVSSDVKKKKSFSAQPVVPEPSAAAASPRALLAPCNLQTEQSVAVGKPDVREPSASRDCPQTPKCWESEKHDLGIGRIFEVHVGVLGACSTVMCSVPVNVSCISERVLSCPGQWAPKVLDFSSLWLQVGAREATLFCPDQYPGAWQGPMGYHLGTLSPEEQLPGLWLTYYSCVAWHNLGWQPQKQCRLLRGVLEAMCRQSPSAGDYTHSPLSSKFRGCTLISGGQFPVYLIPTGPERPSSHQASSCFQEVYHHIPERCGNYLCPPGLAISQGLLHRWHLKCSQPARGEWIGICTWICGDGPSFRVTQFEKKQS</sequence>
<keyword evidence="4" id="KW-0175">Coiled coil</keyword>
<feature type="compositionally biased region" description="Low complexity" evidence="6">
    <location>
        <begin position="592"/>
        <end position="662"/>
    </location>
</feature>
<evidence type="ECO:0000313" key="7">
    <source>
        <dbReference type="EMBL" id="KAG8507208.1"/>
    </source>
</evidence>
<feature type="compositionally biased region" description="Low complexity" evidence="6">
    <location>
        <begin position="735"/>
        <end position="748"/>
    </location>
</feature>
<comment type="caution">
    <text evidence="7">The sequence shown here is derived from an EMBL/GenBank/DDBJ whole genome shotgun (WGS) entry which is preliminary data.</text>
</comment>
<feature type="compositionally biased region" description="Basic residues" evidence="6">
    <location>
        <begin position="1040"/>
        <end position="1056"/>
    </location>
</feature>
<keyword evidence="5" id="KW-0206">Cytoskeleton</keyword>
<feature type="region of interest" description="Disordered" evidence="6">
    <location>
        <begin position="1017"/>
        <end position="1069"/>
    </location>
</feature>
<keyword evidence="3" id="KW-0963">Cytoplasm</keyword>
<feature type="region of interest" description="Disordered" evidence="6">
    <location>
        <begin position="257"/>
        <end position="288"/>
    </location>
</feature>
<evidence type="ECO:0000256" key="1">
    <source>
        <dbReference type="ARBA" id="ARBA00004245"/>
    </source>
</evidence>
<dbReference type="Proteomes" id="UP000700334">
    <property type="component" value="Unassembled WGS sequence"/>
</dbReference>
<dbReference type="PANTHER" id="PTHR15073">
    <property type="entry name" value="MICROTUBULE-ASSOCIATED PROTEIN"/>
    <property type="match status" value="1"/>
</dbReference>
<comment type="subcellular location">
    <subcellularLocation>
        <location evidence="1">Cytoplasm</location>
        <location evidence="1">Cytoskeleton</location>
    </subcellularLocation>
</comment>